<feature type="binding site" evidence="8">
    <location>
        <position position="220"/>
    </location>
    <ligand>
        <name>L-glutamine</name>
        <dbReference type="ChEBI" id="CHEBI:58359"/>
    </ligand>
</feature>
<evidence type="ECO:0000256" key="3">
    <source>
        <dbReference type="ARBA" id="ARBA00022598"/>
    </source>
</evidence>
<dbReference type="InterPro" id="IPR050472">
    <property type="entry name" value="Anth_synth/Amidotransfase"/>
</dbReference>
<evidence type="ECO:0000256" key="1">
    <source>
        <dbReference type="ARBA" id="ARBA00005077"/>
    </source>
</evidence>
<feature type="active site" description="Nucleophile" evidence="8">
    <location>
        <position position="247"/>
    </location>
</feature>
<evidence type="ECO:0000256" key="2">
    <source>
        <dbReference type="ARBA" id="ARBA00007800"/>
    </source>
</evidence>
<keyword evidence="4 8" id="KW-0547">Nucleotide-binding</keyword>
<feature type="binding site" evidence="8">
    <location>
        <position position="251"/>
    </location>
    <ligand>
        <name>L-glutamine</name>
        <dbReference type="ChEBI" id="CHEBI:58359"/>
    </ligand>
</feature>
<evidence type="ECO:0000313" key="11">
    <source>
        <dbReference type="Proteomes" id="UP000602284"/>
    </source>
</evidence>
<evidence type="ECO:0000259" key="9">
    <source>
        <dbReference type="SMART" id="SM01097"/>
    </source>
</evidence>
<sequence length="370" mass="40647">MRARMILQDGSVWEGLAFGAEGEAYGDVVFNTGMTGYQEILTDPSYCGQIVAMTYPLIGNYGINEQDLESRQPHLRGFIVKEWAEHPSNWRSVSNLHAFLLERGVVGLSGADTRSLVRHLRERGTMKGVITTLEMPLSYYLDRLQEEDLLARDLVAEVTTGEPFSVGAGTRRVVALDCGIKAGILDELTARSCEVVVVGAHTSAEEIFAWKPDGVFLSNGPGDPQDVPEIVETVKALIGKVPLFGICLGHQLIALACGARIERMKYGHRGTNHPVKELATGRCAITSQNHGFVVNAASLADTELEITHLNLNDGTVEGLRHRNHPCFSVQFHPEARPGPIDSRGLFDSFVQLIDKHKEGQPLPELQLRFD</sequence>
<evidence type="ECO:0000256" key="4">
    <source>
        <dbReference type="ARBA" id="ARBA00022741"/>
    </source>
</evidence>
<keyword evidence="6 8" id="KW-0315">Glutamine amidotransferase</keyword>
<feature type="binding site" evidence="8">
    <location>
        <position position="45"/>
    </location>
    <ligand>
        <name>L-glutamine</name>
        <dbReference type="ChEBI" id="CHEBI:58359"/>
    </ligand>
</feature>
<feature type="domain" description="Carbamoyl-phosphate synthase small subunit N-terminal" evidence="9">
    <location>
        <begin position="1"/>
        <end position="131"/>
    </location>
</feature>
<keyword evidence="5 8" id="KW-0067">ATP-binding</keyword>
<feature type="active site" evidence="8">
    <location>
        <position position="332"/>
    </location>
</feature>
<dbReference type="PRINTS" id="PR00097">
    <property type="entry name" value="ANTSNTHASEII"/>
</dbReference>
<dbReference type="SMART" id="SM01097">
    <property type="entry name" value="CPSase_sm_chain"/>
    <property type="match status" value="1"/>
</dbReference>
<dbReference type="GO" id="GO:0004088">
    <property type="term" value="F:carbamoyl-phosphate synthase (glutamine-hydrolyzing) activity"/>
    <property type="evidence" value="ECO:0007669"/>
    <property type="project" value="UniProtKB-EC"/>
</dbReference>
<dbReference type="Gene3D" id="3.40.50.880">
    <property type="match status" value="1"/>
</dbReference>
<keyword evidence="8" id="KW-0055">Arginine biosynthesis</keyword>
<dbReference type="InterPro" id="IPR036480">
    <property type="entry name" value="CarbP_synth_ssu_N_sf"/>
</dbReference>
<dbReference type="SUPFAM" id="SSF52021">
    <property type="entry name" value="Carbamoyl phosphate synthetase, small subunit N-terminal domain"/>
    <property type="match status" value="1"/>
</dbReference>
<organism evidence="10 11">
    <name type="scientific">Tumebacillus amylolyticus</name>
    <dbReference type="NCBI Taxonomy" id="2801339"/>
    <lineage>
        <taxon>Bacteria</taxon>
        <taxon>Bacillati</taxon>
        <taxon>Bacillota</taxon>
        <taxon>Bacilli</taxon>
        <taxon>Bacillales</taxon>
        <taxon>Alicyclobacillaceae</taxon>
        <taxon>Tumebacillus</taxon>
    </lineage>
</organism>
<dbReference type="CDD" id="cd01744">
    <property type="entry name" value="GATase1_CPSase"/>
    <property type="match status" value="1"/>
</dbReference>
<feature type="binding site" evidence="8">
    <location>
        <position position="222"/>
    </location>
    <ligand>
        <name>L-glutamine</name>
        <dbReference type="ChEBI" id="CHEBI:58359"/>
    </ligand>
</feature>
<comment type="catalytic activity">
    <reaction evidence="8">
        <text>L-glutamine + H2O = L-glutamate + NH4(+)</text>
        <dbReference type="Rhea" id="RHEA:15889"/>
        <dbReference type="ChEBI" id="CHEBI:15377"/>
        <dbReference type="ChEBI" id="CHEBI:28938"/>
        <dbReference type="ChEBI" id="CHEBI:29985"/>
        <dbReference type="ChEBI" id="CHEBI:58359"/>
    </reaction>
</comment>
<dbReference type="NCBIfam" id="NF009475">
    <property type="entry name" value="PRK12838.1"/>
    <property type="match status" value="1"/>
</dbReference>
<feature type="region of interest" description="CPSase" evidence="8">
    <location>
        <begin position="1"/>
        <end position="171"/>
    </location>
</feature>
<dbReference type="InterPro" id="IPR006274">
    <property type="entry name" value="CarbamoylP_synth_ssu"/>
</dbReference>
<comment type="subunit">
    <text evidence="8">Composed of two chains; the small (or glutamine) chain promotes the hydrolysis of glutamine to ammonia, which is used by the large (or ammonia) chain to synthesize carbamoyl phosphate. Tetramer of heterodimers (alpha,beta)4.</text>
</comment>
<evidence type="ECO:0000256" key="8">
    <source>
        <dbReference type="HAMAP-Rule" id="MF_01209"/>
    </source>
</evidence>
<dbReference type="PRINTS" id="PR00096">
    <property type="entry name" value="GATASE"/>
</dbReference>
<comment type="similarity">
    <text evidence="2 8">Belongs to the CarA family.</text>
</comment>
<reference evidence="10 11" key="1">
    <citation type="submission" date="2021-01" db="EMBL/GenBank/DDBJ databases">
        <title>Tumebacillus sp. strain ITR2 16S ribosomal RNA gene Genome sequencing and assembly.</title>
        <authorList>
            <person name="Kang M."/>
        </authorList>
    </citation>
    <scope>NUCLEOTIDE SEQUENCE [LARGE SCALE GENOMIC DNA]</scope>
    <source>
        <strain evidence="10 11">ITR2</strain>
    </source>
</reference>
<evidence type="ECO:0000256" key="7">
    <source>
        <dbReference type="ARBA" id="ARBA00048816"/>
    </source>
</evidence>
<dbReference type="InterPro" id="IPR017926">
    <property type="entry name" value="GATASE"/>
</dbReference>
<dbReference type="PROSITE" id="PS51273">
    <property type="entry name" value="GATASE_TYPE_1"/>
    <property type="match status" value="1"/>
</dbReference>
<dbReference type="PANTHER" id="PTHR43418:SF7">
    <property type="entry name" value="CARBAMOYL-PHOSPHATE SYNTHASE SMALL CHAIN"/>
    <property type="match status" value="1"/>
</dbReference>
<dbReference type="RefSeq" id="WP_201637612.1">
    <property type="nucleotide sequence ID" value="NZ_JAEQNB010000006.1"/>
</dbReference>
<dbReference type="SUPFAM" id="SSF52317">
    <property type="entry name" value="Class I glutamine amidotransferase-like"/>
    <property type="match status" value="1"/>
</dbReference>
<gene>
    <name evidence="8 10" type="primary">carA</name>
    <name evidence="10" type="ORF">JJB07_18790</name>
</gene>
<evidence type="ECO:0000256" key="6">
    <source>
        <dbReference type="ARBA" id="ARBA00022962"/>
    </source>
</evidence>
<dbReference type="Pfam" id="PF00117">
    <property type="entry name" value="GATase"/>
    <property type="match status" value="1"/>
</dbReference>
<feature type="binding site" evidence="8">
    <location>
        <position position="291"/>
    </location>
    <ligand>
        <name>L-glutamine</name>
        <dbReference type="ChEBI" id="CHEBI:58359"/>
    </ligand>
</feature>
<keyword evidence="3 8" id="KW-0436">Ligase</keyword>
<feature type="binding site" evidence="8">
    <location>
        <position position="248"/>
    </location>
    <ligand>
        <name>L-glutamine</name>
        <dbReference type="ChEBI" id="CHEBI:58359"/>
    </ligand>
</feature>
<dbReference type="PANTHER" id="PTHR43418">
    <property type="entry name" value="MULTIFUNCTIONAL TRYPTOPHAN BIOSYNTHESIS PROTEIN-RELATED"/>
    <property type="match status" value="1"/>
</dbReference>
<comment type="pathway">
    <text evidence="8">Pyrimidine metabolism; UMP biosynthesis via de novo pathway; (S)-dihydroorotate from bicarbonate: step 1/3.</text>
</comment>
<proteinExistence type="inferred from homology"/>
<comment type="caution">
    <text evidence="10">The sequence shown here is derived from an EMBL/GenBank/DDBJ whole genome shotgun (WGS) entry which is preliminary data.</text>
</comment>
<comment type="catalytic activity">
    <reaction evidence="7 8">
        <text>hydrogencarbonate + L-glutamine + 2 ATP + H2O = carbamoyl phosphate + L-glutamate + 2 ADP + phosphate + 2 H(+)</text>
        <dbReference type="Rhea" id="RHEA:18633"/>
        <dbReference type="ChEBI" id="CHEBI:15377"/>
        <dbReference type="ChEBI" id="CHEBI:15378"/>
        <dbReference type="ChEBI" id="CHEBI:17544"/>
        <dbReference type="ChEBI" id="CHEBI:29985"/>
        <dbReference type="ChEBI" id="CHEBI:30616"/>
        <dbReference type="ChEBI" id="CHEBI:43474"/>
        <dbReference type="ChEBI" id="CHEBI:58228"/>
        <dbReference type="ChEBI" id="CHEBI:58359"/>
        <dbReference type="ChEBI" id="CHEBI:456216"/>
        <dbReference type="EC" id="6.3.5.5"/>
    </reaction>
</comment>
<protein>
    <recommendedName>
        <fullName evidence="8">Carbamoyl phosphate synthase small chain</fullName>
        <ecNumber evidence="8">6.3.5.5</ecNumber>
    </recommendedName>
    <alternativeName>
        <fullName evidence="8">Carbamoyl phosphate synthetase glutamine chain</fullName>
    </alternativeName>
</protein>
<keyword evidence="8" id="KW-0665">Pyrimidine biosynthesis</keyword>
<feature type="active site" evidence="8">
    <location>
        <position position="334"/>
    </location>
</feature>
<dbReference type="InterPro" id="IPR035686">
    <property type="entry name" value="CPSase_GATase1"/>
</dbReference>
<dbReference type="Proteomes" id="UP000602284">
    <property type="component" value="Unassembled WGS sequence"/>
</dbReference>
<dbReference type="Gene3D" id="3.50.30.20">
    <property type="entry name" value="Carbamoyl-phosphate synthase small subunit, N-terminal domain"/>
    <property type="match status" value="1"/>
</dbReference>
<dbReference type="InterPro" id="IPR002474">
    <property type="entry name" value="CarbamoylP_synth_ssu_N"/>
</dbReference>
<comment type="pathway">
    <text evidence="1 8">Amino-acid biosynthesis; L-arginine biosynthesis; carbamoyl phosphate from bicarbonate: step 1/1.</text>
</comment>
<accession>A0ABS1JED4</accession>
<keyword evidence="11" id="KW-1185">Reference proteome</keyword>
<dbReference type="HAMAP" id="MF_01209">
    <property type="entry name" value="CPSase_S_chain"/>
    <property type="match status" value="1"/>
</dbReference>
<comment type="function">
    <text evidence="8">Small subunit of the glutamine-dependent carbamoyl phosphate synthetase (CPSase). CPSase catalyzes the formation of carbamoyl phosphate from the ammonia moiety of glutamine, carbonate, and phosphate donated by ATP, constituting the first step of 2 biosynthetic pathways, one leading to arginine and/or urea and the other to pyrimidine nucleotides. The small subunit (glutamine amidotransferase) binds and cleaves glutamine to supply the large subunit with the substrate ammonia.</text>
</comment>
<evidence type="ECO:0000256" key="5">
    <source>
        <dbReference type="ARBA" id="ARBA00022840"/>
    </source>
</evidence>
<feature type="binding site" evidence="8">
    <location>
        <position position="292"/>
    </location>
    <ligand>
        <name>L-glutamine</name>
        <dbReference type="ChEBI" id="CHEBI:58359"/>
    </ligand>
</feature>
<dbReference type="InterPro" id="IPR029062">
    <property type="entry name" value="Class_I_gatase-like"/>
</dbReference>
<dbReference type="EMBL" id="JAEQNB010000006">
    <property type="protein sequence ID" value="MBL0388657.1"/>
    <property type="molecule type" value="Genomic_DNA"/>
</dbReference>
<dbReference type="NCBIfam" id="TIGR01368">
    <property type="entry name" value="CPSaseIIsmall"/>
    <property type="match status" value="1"/>
</dbReference>
<name>A0ABS1JED4_9BACL</name>
<dbReference type="Pfam" id="PF00988">
    <property type="entry name" value="CPSase_sm_chain"/>
    <property type="match status" value="1"/>
</dbReference>
<dbReference type="PRINTS" id="PR00099">
    <property type="entry name" value="CPSGATASE"/>
</dbReference>
<evidence type="ECO:0000313" key="10">
    <source>
        <dbReference type="EMBL" id="MBL0388657.1"/>
    </source>
</evidence>
<dbReference type="EC" id="6.3.5.5" evidence="8"/>
<feature type="binding site" evidence="8">
    <location>
        <position position="289"/>
    </location>
    <ligand>
        <name>L-glutamine</name>
        <dbReference type="ChEBI" id="CHEBI:58359"/>
    </ligand>
</feature>
<keyword evidence="8" id="KW-0028">Amino-acid biosynthesis</keyword>